<feature type="domain" description="Glycosyl transferase family 1" evidence="1">
    <location>
        <begin position="173"/>
        <end position="291"/>
    </location>
</feature>
<gene>
    <name evidence="2" type="ORF">LCGC14_2426570</name>
</gene>
<dbReference type="CDD" id="cd03801">
    <property type="entry name" value="GT4_PimA-like"/>
    <property type="match status" value="1"/>
</dbReference>
<accession>A0A0F9EHA2</accession>
<dbReference type="EMBL" id="LAZR01037018">
    <property type="protein sequence ID" value="KKL23318.1"/>
    <property type="molecule type" value="Genomic_DNA"/>
</dbReference>
<evidence type="ECO:0000259" key="1">
    <source>
        <dbReference type="Pfam" id="PF00534"/>
    </source>
</evidence>
<name>A0A0F9EHA2_9ZZZZ</name>
<dbReference type="PANTHER" id="PTHR46656">
    <property type="entry name" value="PUTATIVE-RELATED"/>
    <property type="match status" value="1"/>
</dbReference>
<dbReference type="AlphaFoldDB" id="A0A0F9EHA2"/>
<dbReference type="InterPro" id="IPR001296">
    <property type="entry name" value="Glyco_trans_1"/>
</dbReference>
<comment type="caution">
    <text evidence="2">The sequence shown here is derived from an EMBL/GenBank/DDBJ whole genome shotgun (WGS) entry which is preliminary data.</text>
</comment>
<feature type="non-terminal residue" evidence="2">
    <location>
        <position position="316"/>
    </location>
</feature>
<proteinExistence type="predicted"/>
<sequence length="316" mass="35452">MIIVISDFDLTGSGYLNIVIALCNELAHRGYNIKALGMGYNGAEHYWDFSIIPIPHHEAFGVMPVMFHNLQQLAQAGQVEEIEAIIVALDIPMQERLLAMQRGDIPYVGIFPVESGPLCMSWANIISTFDERLVISKFGLRQMEKVGVPGIHFPVGLDTESWRPPTESMSYTDDEFVILTVADNQERKNLSIGAEIIRDLINDGCNVKWNLVTRKGSPVGWKLDDLFLEYGIMDHVAIYERGMPHDRLWVLHAAADAFLLTSKAEGLCMPVLEAMATKTPVIATECTAIPEHLWEDPNWSREENGVWKPITAKSIF</sequence>
<reference evidence="2" key="1">
    <citation type="journal article" date="2015" name="Nature">
        <title>Complex archaea that bridge the gap between prokaryotes and eukaryotes.</title>
        <authorList>
            <person name="Spang A."/>
            <person name="Saw J.H."/>
            <person name="Jorgensen S.L."/>
            <person name="Zaremba-Niedzwiedzka K."/>
            <person name="Martijn J."/>
            <person name="Lind A.E."/>
            <person name="van Eijk R."/>
            <person name="Schleper C."/>
            <person name="Guy L."/>
            <person name="Ettema T.J."/>
        </authorList>
    </citation>
    <scope>NUCLEOTIDE SEQUENCE</scope>
</reference>
<dbReference type="Gene3D" id="3.40.50.2000">
    <property type="entry name" value="Glycogen Phosphorylase B"/>
    <property type="match status" value="1"/>
</dbReference>
<evidence type="ECO:0000313" key="2">
    <source>
        <dbReference type="EMBL" id="KKL23318.1"/>
    </source>
</evidence>
<dbReference type="Pfam" id="PF00534">
    <property type="entry name" value="Glycos_transf_1"/>
    <property type="match status" value="1"/>
</dbReference>
<protein>
    <recommendedName>
        <fullName evidence="1">Glycosyl transferase family 1 domain-containing protein</fullName>
    </recommendedName>
</protein>
<dbReference type="PANTHER" id="PTHR46656:SF3">
    <property type="entry name" value="PUTATIVE-RELATED"/>
    <property type="match status" value="1"/>
</dbReference>
<dbReference type="SUPFAM" id="SSF53756">
    <property type="entry name" value="UDP-Glycosyltransferase/glycogen phosphorylase"/>
    <property type="match status" value="1"/>
</dbReference>
<dbReference type="GO" id="GO:0016757">
    <property type="term" value="F:glycosyltransferase activity"/>
    <property type="evidence" value="ECO:0007669"/>
    <property type="project" value="InterPro"/>
</dbReference>
<organism evidence="2">
    <name type="scientific">marine sediment metagenome</name>
    <dbReference type="NCBI Taxonomy" id="412755"/>
    <lineage>
        <taxon>unclassified sequences</taxon>
        <taxon>metagenomes</taxon>
        <taxon>ecological metagenomes</taxon>
    </lineage>
</organism>